<comment type="subcellular location">
    <subcellularLocation>
        <location evidence="1">Nucleus</location>
    </subcellularLocation>
</comment>
<keyword evidence="2" id="KW-0805">Transcription regulation</keyword>
<dbReference type="PROSITE" id="PS51005">
    <property type="entry name" value="NAC"/>
    <property type="match status" value="1"/>
</dbReference>
<dbReference type="AlphaFoldDB" id="A0A445JSM2"/>
<evidence type="ECO:0000256" key="5">
    <source>
        <dbReference type="ARBA" id="ARBA00023242"/>
    </source>
</evidence>
<dbReference type="PANTHER" id="PTHR31744">
    <property type="entry name" value="PROTEIN CUP-SHAPED COTYLEDON 2-RELATED"/>
    <property type="match status" value="1"/>
</dbReference>
<name>A0A445JSM2_GLYSO</name>
<reference evidence="8 9" key="1">
    <citation type="submission" date="2018-09" db="EMBL/GenBank/DDBJ databases">
        <title>A high-quality reference genome of wild soybean provides a powerful tool to mine soybean genomes.</title>
        <authorList>
            <person name="Xie M."/>
            <person name="Chung C.Y.L."/>
            <person name="Li M.-W."/>
            <person name="Wong F.-L."/>
            <person name="Chan T.-F."/>
            <person name="Lam H.-M."/>
        </authorList>
    </citation>
    <scope>NUCLEOTIDE SEQUENCE [LARGE SCALE GENOMIC DNA]</scope>
    <source>
        <strain evidence="9">cv. W05</strain>
        <tissue evidence="8">Hypocotyl of etiolated seedlings</tissue>
    </source>
</reference>
<feature type="region of interest" description="Disordered" evidence="6">
    <location>
        <begin position="259"/>
        <end position="297"/>
    </location>
</feature>
<gene>
    <name evidence="8" type="ORF">D0Y65_016943</name>
</gene>
<evidence type="ECO:0000256" key="1">
    <source>
        <dbReference type="ARBA" id="ARBA00004123"/>
    </source>
</evidence>
<protein>
    <submittedName>
        <fullName evidence="8">NAC domain-containing protein 43</fullName>
    </submittedName>
</protein>
<accession>A0A445JSM2</accession>
<sequence>MPENMSISVNGQSQVPPGFRFHPTEEELLQYYLRKKVSYEKIDLDVIRDVDLNKLEPWDIQEKCKIGTTPQNDWYFFSHKDKKYPTGTRTNRATAAGFWKATGRDKVIYSNGKRIGMRKTLVFYKGRAPHGQKSDWIMHEYRLDDNNTADTNIVSNVMGDAAQEEGWVVCRIFKKKNHLKTLDSPLASGEDRRSHLFDSCDEGALEQILEQMGRSCKEESSYEGNYRNYGRFTRPYETTGLNNGGGYNDRFMKLPSLESPKSASMESHHNTNNNNNMNSNNNNNGDNNENNNNNGYHPMIPVEMGTDNEGSFTTHQVSGGDPNNNNNNMVHPLEVGSGGGGLTNWAALDRLVASQLNGQTDASRQLACAFNDPTMYCTSDHHDLHQIPTLRSSSTSAAHTRPSPAPAFINPTTQDFTSEIDLWNFTRSTSSLLASSEPLCHVSNTSV</sequence>
<dbReference type="Proteomes" id="UP000289340">
    <property type="component" value="Chromosome 7"/>
</dbReference>
<proteinExistence type="predicted"/>
<keyword evidence="5" id="KW-0539">Nucleus</keyword>
<feature type="region of interest" description="Disordered" evidence="6">
    <location>
        <begin position="392"/>
        <end position="411"/>
    </location>
</feature>
<dbReference type="GO" id="GO:0006355">
    <property type="term" value="P:regulation of DNA-templated transcription"/>
    <property type="evidence" value="ECO:0007669"/>
    <property type="project" value="InterPro"/>
</dbReference>
<evidence type="ECO:0000256" key="4">
    <source>
        <dbReference type="ARBA" id="ARBA00023163"/>
    </source>
</evidence>
<dbReference type="GO" id="GO:0005634">
    <property type="term" value="C:nucleus"/>
    <property type="evidence" value="ECO:0007669"/>
    <property type="project" value="UniProtKB-SubCell"/>
</dbReference>
<keyword evidence="9" id="KW-1185">Reference proteome</keyword>
<evidence type="ECO:0000256" key="2">
    <source>
        <dbReference type="ARBA" id="ARBA00023015"/>
    </source>
</evidence>
<evidence type="ECO:0000313" key="9">
    <source>
        <dbReference type="Proteomes" id="UP000289340"/>
    </source>
</evidence>
<evidence type="ECO:0000313" key="8">
    <source>
        <dbReference type="EMBL" id="RZC01469.1"/>
    </source>
</evidence>
<dbReference type="InterPro" id="IPR036093">
    <property type="entry name" value="NAC_dom_sf"/>
</dbReference>
<dbReference type="GO" id="GO:0003677">
    <property type="term" value="F:DNA binding"/>
    <property type="evidence" value="ECO:0007669"/>
    <property type="project" value="UniProtKB-KW"/>
</dbReference>
<feature type="compositionally biased region" description="Low complexity" evidence="6">
    <location>
        <begin position="270"/>
        <end position="294"/>
    </location>
</feature>
<organism evidence="8 9">
    <name type="scientific">Glycine soja</name>
    <name type="common">Wild soybean</name>
    <dbReference type="NCBI Taxonomy" id="3848"/>
    <lineage>
        <taxon>Eukaryota</taxon>
        <taxon>Viridiplantae</taxon>
        <taxon>Streptophyta</taxon>
        <taxon>Embryophyta</taxon>
        <taxon>Tracheophyta</taxon>
        <taxon>Spermatophyta</taxon>
        <taxon>Magnoliopsida</taxon>
        <taxon>eudicotyledons</taxon>
        <taxon>Gunneridae</taxon>
        <taxon>Pentapetalae</taxon>
        <taxon>rosids</taxon>
        <taxon>fabids</taxon>
        <taxon>Fabales</taxon>
        <taxon>Fabaceae</taxon>
        <taxon>Papilionoideae</taxon>
        <taxon>50 kb inversion clade</taxon>
        <taxon>NPAAA clade</taxon>
        <taxon>indigoferoid/millettioid clade</taxon>
        <taxon>Phaseoleae</taxon>
        <taxon>Glycine</taxon>
        <taxon>Glycine subgen. Soja</taxon>
    </lineage>
</organism>
<dbReference type="SMR" id="A0A445JSM2"/>
<dbReference type="SUPFAM" id="SSF101941">
    <property type="entry name" value="NAC domain"/>
    <property type="match status" value="1"/>
</dbReference>
<dbReference type="Pfam" id="PF02365">
    <property type="entry name" value="NAM"/>
    <property type="match status" value="1"/>
</dbReference>
<dbReference type="FunFam" id="2.170.150.80:FF:000003">
    <property type="entry name" value="NAC domain-containing protein"/>
    <property type="match status" value="1"/>
</dbReference>
<keyword evidence="3" id="KW-0238">DNA-binding</keyword>
<dbReference type="PANTHER" id="PTHR31744:SF221">
    <property type="entry name" value="NAC DOMAIN-CONTAINING PROTEIN 43-LIKE"/>
    <property type="match status" value="1"/>
</dbReference>
<feature type="domain" description="NAC" evidence="7">
    <location>
        <begin position="15"/>
        <end position="175"/>
    </location>
</feature>
<evidence type="ECO:0000256" key="6">
    <source>
        <dbReference type="SAM" id="MobiDB-lite"/>
    </source>
</evidence>
<evidence type="ECO:0000256" key="3">
    <source>
        <dbReference type="ARBA" id="ARBA00023125"/>
    </source>
</evidence>
<dbReference type="Gramene" id="XM_028383531.1">
    <property type="protein sequence ID" value="XP_028239332.1"/>
    <property type="gene ID" value="LOC114418267"/>
</dbReference>
<keyword evidence="4" id="KW-0804">Transcription</keyword>
<dbReference type="EMBL" id="QZWG01000007">
    <property type="protein sequence ID" value="RZC01469.1"/>
    <property type="molecule type" value="Genomic_DNA"/>
</dbReference>
<dbReference type="InterPro" id="IPR003441">
    <property type="entry name" value="NAC-dom"/>
</dbReference>
<evidence type="ECO:0000259" key="7">
    <source>
        <dbReference type="PROSITE" id="PS51005"/>
    </source>
</evidence>
<comment type="caution">
    <text evidence="8">The sequence shown here is derived from an EMBL/GenBank/DDBJ whole genome shotgun (WGS) entry which is preliminary data.</text>
</comment>
<dbReference type="Gene3D" id="2.170.150.80">
    <property type="entry name" value="NAC domain"/>
    <property type="match status" value="1"/>
</dbReference>